<evidence type="ECO:0000256" key="6">
    <source>
        <dbReference type="ARBA" id="ARBA00022692"/>
    </source>
</evidence>
<comment type="similarity">
    <text evidence="3">Belongs to the TVP38/TMEM64 family.</text>
</comment>
<keyword evidence="8" id="KW-0333">Golgi apparatus</keyword>
<feature type="region of interest" description="Disordered" evidence="10">
    <location>
        <begin position="1"/>
        <end position="132"/>
    </location>
</feature>
<dbReference type="Pfam" id="PF09335">
    <property type="entry name" value="VTT_dom"/>
    <property type="match status" value="1"/>
</dbReference>
<feature type="compositionally biased region" description="Polar residues" evidence="10">
    <location>
        <begin position="35"/>
        <end position="49"/>
    </location>
</feature>
<evidence type="ECO:0000256" key="8">
    <source>
        <dbReference type="ARBA" id="ARBA00023034"/>
    </source>
</evidence>
<keyword evidence="9 11" id="KW-0472">Membrane</keyword>
<dbReference type="GeneID" id="27671004"/>
<proteinExistence type="inferred from homology"/>
<dbReference type="RefSeq" id="XP_016588419.1">
    <property type="nucleotide sequence ID" value="XM_016735727.1"/>
</dbReference>
<evidence type="ECO:0000256" key="7">
    <source>
        <dbReference type="ARBA" id="ARBA00022989"/>
    </source>
</evidence>
<dbReference type="EMBL" id="AXCR01000007">
    <property type="protein sequence ID" value="KJR85743.1"/>
    <property type="molecule type" value="Genomic_DNA"/>
</dbReference>
<evidence type="ECO:0000256" key="5">
    <source>
        <dbReference type="ARBA" id="ARBA00020673"/>
    </source>
</evidence>
<dbReference type="AlphaFoldDB" id="A0A0F2M7S6"/>
<organism evidence="13 14">
    <name type="scientific">Sporothrix schenckii 1099-18</name>
    <dbReference type="NCBI Taxonomy" id="1397361"/>
    <lineage>
        <taxon>Eukaryota</taxon>
        <taxon>Fungi</taxon>
        <taxon>Dikarya</taxon>
        <taxon>Ascomycota</taxon>
        <taxon>Pezizomycotina</taxon>
        <taxon>Sordariomycetes</taxon>
        <taxon>Sordariomycetidae</taxon>
        <taxon>Ophiostomatales</taxon>
        <taxon>Ophiostomataceae</taxon>
        <taxon>Sporothrix</taxon>
    </lineage>
</organism>
<name>A0A0F2M7S6_SPOSC</name>
<comment type="subcellular location">
    <subcellularLocation>
        <location evidence="2">Golgi apparatus membrane</location>
        <topology evidence="2">Multi-pass membrane protein</topology>
    </subcellularLocation>
</comment>
<evidence type="ECO:0000256" key="9">
    <source>
        <dbReference type="ARBA" id="ARBA00023136"/>
    </source>
</evidence>
<dbReference type="InterPro" id="IPR051076">
    <property type="entry name" value="Golgi_membrane_TVP38/TMEM64"/>
</dbReference>
<feature type="transmembrane region" description="Helical" evidence="11">
    <location>
        <begin position="245"/>
        <end position="263"/>
    </location>
</feature>
<evidence type="ECO:0000256" key="1">
    <source>
        <dbReference type="ARBA" id="ARBA00002978"/>
    </source>
</evidence>
<dbReference type="PANTHER" id="PTHR47549">
    <property type="entry name" value="GOLGI APPARATUS MEMBRANE PROTEIN TVP38-RELATED"/>
    <property type="match status" value="1"/>
</dbReference>
<evidence type="ECO:0000256" key="11">
    <source>
        <dbReference type="SAM" id="Phobius"/>
    </source>
</evidence>
<keyword evidence="7 11" id="KW-1133">Transmembrane helix</keyword>
<dbReference type="GO" id="GO:0016192">
    <property type="term" value="P:vesicle-mediated transport"/>
    <property type="evidence" value="ECO:0007669"/>
    <property type="project" value="TreeGrafter"/>
</dbReference>
<dbReference type="KEGG" id="ssck:SPSK_09148"/>
<evidence type="ECO:0000313" key="14">
    <source>
        <dbReference type="Proteomes" id="UP000033710"/>
    </source>
</evidence>
<feature type="transmembrane region" description="Helical" evidence="11">
    <location>
        <begin position="209"/>
        <end position="239"/>
    </location>
</feature>
<dbReference type="Proteomes" id="UP000033710">
    <property type="component" value="Unassembled WGS sequence"/>
</dbReference>
<dbReference type="VEuPathDB" id="FungiDB:SPSK_09148"/>
<feature type="compositionally biased region" description="Basic and acidic residues" evidence="10">
    <location>
        <begin position="460"/>
        <end position="472"/>
    </location>
</feature>
<comment type="caution">
    <text evidence="13">The sequence shown here is derived from an EMBL/GenBank/DDBJ whole genome shotgun (WGS) entry which is preliminary data.</text>
</comment>
<evidence type="ECO:0000256" key="2">
    <source>
        <dbReference type="ARBA" id="ARBA00004653"/>
    </source>
</evidence>
<protein>
    <recommendedName>
        <fullName evidence="4">Golgi apparatus membrane protein TVP38</fullName>
    </recommendedName>
    <alternativeName>
        <fullName evidence="5">Golgi apparatus membrane protein tvp38</fullName>
    </alternativeName>
</protein>
<feature type="domain" description="VTT" evidence="12">
    <location>
        <begin position="229"/>
        <end position="343"/>
    </location>
</feature>
<keyword evidence="6 11" id="KW-0812">Transmembrane</keyword>
<dbReference type="GO" id="GO:0000022">
    <property type="term" value="P:mitotic spindle elongation"/>
    <property type="evidence" value="ECO:0007669"/>
    <property type="project" value="TreeGrafter"/>
</dbReference>
<evidence type="ECO:0000256" key="4">
    <source>
        <dbReference type="ARBA" id="ARBA00013533"/>
    </source>
</evidence>
<comment type="function">
    <text evidence="1">Golgi membrane protein involved in vesicular trafficking and spindle migration.</text>
</comment>
<feature type="transmembrane region" description="Helical" evidence="11">
    <location>
        <begin position="322"/>
        <end position="341"/>
    </location>
</feature>
<evidence type="ECO:0000256" key="10">
    <source>
        <dbReference type="SAM" id="MobiDB-lite"/>
    </source>
</evidence>
<feature type="transmembrane region" description="Helical" evidence="11">
    <location>
        <begin position="361"/>
        <end position="382"/>
    </location>
</feature>
<dbReference type="OrthoDB" id="166803at2759"/>
<accession>A0A0F2M7S6</accession>
<evidence type="ECO:0000259" key="12">
    <source>
        <dbReference type="Pfam" id="PF09335"/>
    </source>
</evidence>
<evidence type="ECO:0000256" key="3">
    <source>
        <dbReference type="ARBA" id="ARBA00008640"/>
    </source>
</evidence>
<dbReference type="GO" id="GO:0000139">
    <property type="term" value="C:Golgi membrane"/>
    <property type="evidence" value="ECO:0007669"/>
    <property type="project" value="UniProtKB-SubCell"/>
</dbReference>
<feature type="compositionally biased region" description="Gly residues" evidence="10">
    <location>
        <begin position="91"/>
        <end position="104"/>
    </location>
</feature>
<reference evidence="13 14" key="2">
    <citation type="journal article" date="2015" name="Eukaryot. Cell">
        <title>Asexual propagation of a virulent clone complex in a human and feline outbreak of sporotrichosis.</title>
        <authorList>
            <person name="Teixeira Mde M."/>
            <person name="Rodrigues A.M."/>
            <person name="Tsui C.K."/>
            <person name="de Almeida L.G."/>
            <person name="Van Diepeningen A.D."/>
            <person name="van den Ende B.G."/>
            <person name="Fernandes G.F."/>
            <person name="Kano R."/>
            <person name="Hamelin R.C."/>
            <person name="Lopes-Bezerra L.M."/>
            <person name="Vasconcelos A.T."/>
            <person name="de Hoog S."/>
            <person name="de Camargo Z.P."/>
            <person name="Felipe M.S."/>
        </authorList>
    </citation>
    <scope>NUCLEOTIDE SEQUENCE [LARGE SCALE GENOMIC DNA]</scope>
    <source>
        <strain evidence="13 14">1099-18</strain>
    </source>
</reference>
<feature type="transmembrane region" description="Helical" evidence="11">
    <location>
        <begin position="169"/>
        <end position="188"/>
    </location>
</feature>
<reference evidence="13 14" key="1">
    <citation type="journal article" date="2014" name="BMC Genomics">
        <title>Comparative genomics of the major fungal agents of human and animal Sporotrichosis: Sporothrix schenckii and Sporothrix brasiliensis.</title>
        <authorList>
            <person name="Teixeira M.M."/>
            <person name="de Almeida L.G."/>
            <person name="Kubitschek-Barreira P."/>
            <person name="Alves F.L."/>
            <person name="Kioshima E.S."/>
            <person name="Abadio A.K."/>
            <person name="Fernandes L."/>
            <person name="Derengowski L.S."/>
            <person name="Ferreira K.S."/>
            <person name="Souza R.C."/>
            <person name="Ruiz J.C."/>
            <person name="de Andrade N.C."/>
            <person name="Paes H.C."/>
            <person name="Nicola A.M."/>
            <person name="Albuquerque P."/>
            <person name="Gerber A.L."/>
            <person name="Martins V.P."/>
            <person name="Peconick L.D."/>
            <person name="Neto A.V."/>
            <person name="Chaucanez C.B."/>
            <person name="Silva P.A."/>
            <person name="Cunha O.L."/>
            <person name="de Oliveira F.F."/>
            <person name="dos Santos T.C."/>
            <person name="Barros A.L."/>
            <person name="Soares M.A."/>
            <person name="de Oliveira L.M."/>
            <person name="Marini M.M."/>
            <person name="Villalobos-Duno H."/>
            <person name="Cunha M.M."/>
            <person name="de Hoog S."/>
            <person name="da Silveira J.F."/>
            <person name="Henrissat B."/>
            <person name="Nino-Vega G.A."/>
            <person name="Cisalpino P.S."/>
            <person name="Mora-Montes H.M."/>
            <person name="Almeida S.R."/>
            <person name="Stajich J.E."/>
            <person name="Lopes-Bezerra L.M."/>
            <person name="Vasconcelos A.T."/>
            <person name="Felipe M.S."/>
        </authorList>
    </citation>
    <scope>NUCLEOTIDE SEQUENCE [LARGE SCALE GENOMIC DNA]</scope>
    <source>
        <strain evidence="13 14">1099-18</strain>
    </source>
</reference>
<evidence type="ECO:0000313" key="13">
    <source>
        <dbReference type="EMBL" id="KJR85743.1"/>
    </source>
</evidence>
<dbReference type="InterPro" id="IPR032816">
    <property type="entry name" value="VTT_dom"/>
</dbReference>
<feature type="compositionally biased region" description="Polar residues" evidence="10">
    <location>
        <begin position="67"/>
        <end position="81"/>
    </location>
</feature>
<feature type="region of interest" description="Disordered" evidence="10">
    <location>
        <begin position="459"/>
        <end position="503"/>
    </location>
</feature>
<sequence>MADDHAPVSAAAAVPLAPSPNGSRSPSPRVPASMNIKTSGSPRSASTSPAPQPAWALRPDNTGGSTGHSSPQHSHFSINRANSHRSRSSFGSGGGSGGGGGGDGRSSRRNTGRSSFSRSAGARRRRGPAGIRGAIATASSTAGSLWRWANASANHALAFYIRLSILHRILFVAFGAVSLALGILMLVYSHRIFSALGPMAKGWHDLTGGWVLVWLLIFITGFPPIIGYSTACTLAGVVYGFPGGWPIAASANVIGSLAAFVASRTVLSGYVDRLVGTNHRFVALSQVLRRDGIWVLAAVRFCPLPYSLSNGFLATIPSITPLNFAISTAIASPKLLVHVFIGSRLAKLAEDGDNMSAGAKAFNYISMAVFGLIGVGVGLFIFRRTMARAAEIAAEEGLAEEGRVGGAAASRRAAGVYADTGSGSADGFDYDDNAPLMDPEDADVAALMDDDDISLWAADHFADGDGGDDHDAGSTAPGGHSRTPSYHDESDGEIGERPPAGKR</sequence>
<dbReference type="PANTHER" id="PTHR47549:SF1">
    <property type="entry name" value="GOLGI APPARATUS MEMBRANE PROTEIN TVP38"/>
    <property type="match status" value="1"/>
</dbReference>
<feature type="compositionally biased region" description="Low complexity" evidence="10">
    <location>
        <begin position="7"/>
        <end position="31"/>
    </location>
</feature>
<gene>
    <name evidence="13" type="ORF">SPSK_09148</name>
</gene>